<comment type="caution">
    <text evidence="1">The sequence shown here is derived from an EMBL/GenBank/DDBJ whole genome shotgun (WGS) entry which is preliminary data.</text>
</comment>
<dbReference type="Pfam" id="PF08734">
    <property type="entry name" value="GYD"/>
    <property type="match status" value="1"/>
</dbReference>
<evidence type="ECO:0000313" key="1">
    <source>
        <dbReference type="EMBL" id="MBZ6075376.1"/>
    </source>
</evidence>
<sequence>MPLFITQGRYTHNAMKGMLASPEDRTEMVSKLFEKAGGKLRDYFFTFGEYDFLVITEGPMDGAASALIVAAASGGVTDMKTTVAMTSAEMKEAFTRAGNMAGGFRAAGASKA</sequence>
<reference evidence="1 2" key="1">
    <citation type="submission" date="2021-09" db="EMBL/GenBank/DDBJ databases">
        <title>The complete genome sequence of a new microorganism.</title>
        <authorList>
            <person name="Zi Z."/>
        </authorList>
    </citation>
    <scope>NUCLEOTIDE SEQUENCE [LARGE SCALE GENOMIC DNA]</scope>
    <source>
        <strain evidence="1 2">WGZ8</strain>
    </source>
</reference>
<organism evidence="1 2">
    <name type="scientific">Microvirga puerhi</name>
    <dbReference type="NCBI Taxonomy" id="2876078"/>
    <lineage>
        <taxon>Bacteria</taxon>
        <taxon>Pseudomonadati</taxon>
        <taxon>Pseudomonadota</taxon>
        <taxon>Alphaproteobacteria</taxon>
        <taxon>Hyphomicrobiales</taxon>
        <taxon>Methylobacteriaceae</taxon>
        <taxon>Microvirga</taxon>
    </lineage>
</organism>
<evidence type="ECO:0000313" key="2">
    <source>
        <dbReference type="Proteomes" id="UP000704176"/>
    </source>
</evidence>
<dbReference type="InterPro" id="IPR014845">
    <property type="entry name" value="GYD/TTHA1554"/>
</dbReference>
<dbReference type="EMBL" id="JAIRBM010000002">
    <property type="protein sequence ID" value="MBZ6075376.1"/>
    <property type="molecule type" value="Genomic_DNA"/>
</dbReference>
<proteinExistence type="predicted"/>
<keyword evidence="2" id="KW-1185">Reference proteome</keyword>
<protein>
    <submittedName>
        <fullName evidence="1">GYD domain-containing protein</fullName>
    </submittedName>
</protein>
<dbReference type="Proteomes" id="UP000704176">
    <property type="component" value="Unassembled WGS sequence"/>
</dbReference>
<gene>
    <name evidence="1" type="ORF">K9B37_03585</name>
</gene>
<name>A0ABS7VJP6_9HYPH</name>
<dbReference type="RefSeq" id="WP_224311418.1">
    <property type="nucleotide sequence ID" value="NZ_JAIRBM010000002.1"/>
</dbReference>
<accession>A0ABS7VJP6</accession>